<dbReference type="PANTHER" id="PTHR31672">
    <property type="entry name" value="BNACNNG10540D PROTEIN"/>
    <property type="match status" value="1"/>
</dbReference>
<reference evidence="2 3" key="1">
    <citation type="submission" date="2024-09" db="EMBL/GenBank/DDBJ databases">
        <title>Chromosome-scale assembly of Riccia fluitans.</title>
        <authorList>
            <person name="Paukszto L."/>
            <person name="Sawicki J."/>
            <person name="Karawczyk K."/>
            <person name="Piernik-Szablinska J."/>
            <person name="Szczecinska M."/>
            <person name="Mazdziarz M."/>
        </authorList>
    </citation>
    <scope>NUCLEOTIDE SEQUENCE [LARGE SCALE GENOMIC DNA]</scope>
    <source>
        <strain evidence="2">Rf_01</strain>
        <tissue evidence="2">Aerial parts of the thallus</tissue>
    </source>
</reference>
<protein>
    <recommendedName>
        <fullName evidence="1">F-box domain-containing protein</fullName>
    </recommendedName>
</protein>
<evidence type="ECO:0000313" key="3">
    <source>
        <dbReference type="Proteomes" id="UP001605036"/>
    </source>
</evidence>
<dbReference type="Gene3D" id="1.20.1280.50">
    <property type="match status" value="1"/>
</dbReference>
<evidence type="ECO:0000259" key="1">
    <source>
        <dbReference type="PROSITE" id="PS50181"/>
    </source>
</evidence>
<comment type="caution">
    <text evidence="2">The sequence shown here is derived from an EMBL/GenBank/DDBJ whole genome shotgun (WGS) entry which is preliminary data.</text>
</comment>
<dbReference type="Pfam" id="PF00646">
    <property type="entry name" value="F-box"/>
    <property type="match status" value="1"/>
</dbReference>
<dbReference type="InterPro" id="IPR036047">
    <property type="entry name" value="F-box-like_dom_sf"/>
</dbReference>
<dbReference type="InterPro" id="IPR006527">
    <property type="entry name" value="F-box-assoc_dom_typ1"/>
</dbReference>
<dbReference type="AlphaFoldDB" id="A0ABD1Y6M7"/>
<dbReference type="SMART" id="SM00256">
    <property type="entry name" value="FBOX"/>
    <property type="match status" value="1"/>
</dbReference>
<dbReference type="CDD" id="cd22157">
    <property type="entry name" value="F-box_AtFBW1-like"/>
    <property type="match status" value="1"/>
</dbReference>
<feature type="domain" description="F-box" evidence="1">
    <location>
        <begin position="15"/>
        <end position="52"/>
    </location>
</feature>
<dbReference type="Gene3D" id="2.120.10.80">
    <property type="entry name" value="Kelch-type beta propeller"/>
    <property type="match status" value="1"/>
</dbReference>
<evidence type="ECO:0000313" key="2">
    <source>
        <dbReference type="EMBL" id="KAL2622391.1"/>
    </source>
</evidence>
<dbReference type="EMBL" id="JBHFFA010000006">
    <property type="protein sequence ID" value="KAL2622391.1"/>
    <property type="molecule type" value="Genomic_DNA"/>
</dbReference>
<dbReference type="InterPro" id="IPR001810">
    <property type="entry name" value="F-box_dom"/>
</dbReference>
<dbReference type="InterPro" id="IPR050796">
    <property type="entry name" value="SCF_F-box_component"/>
</dbReference>
<dbReference type="InterPro" id="IPR015915">
    <property type="entry name" value="Kelch-typ_b-propeller"/>
</dbReference>
<keyword evidence="3" id="KW-1185">Reference proteome</keyword>
<dbReference type="PROSITE" id="PS50181">
    <property type="entry name" value="FBOX"/>
    <property type="match status" value="1"/>
</dbReference>
<name>A0ABD1Y6M7_9MARC</name>
<dbReference type="SUPFAM" id="SSF81383">
    <property type="entry name" value="F-box domain"/>
    <property type="match status" value="1"/>
</dbReference>
<sequence>MESGRGWREGLTLDSKLWRTLPSELLERVLSKLQFQSLVKFRTVCKKWNALIISPNLAPRNPKPKPVLLHFRDYYEGNFPSSLDCGSTCLSIRNSKTNMWENQCIPFTWCTYRLVAADGGLLCFSGKENIEDFVVCNLLTKQQKFLRLPARLLPPLPQGASFSRPHEYILSGMVVNEETGHYKLVVAGLHVAGPRTTLLYDSETNTWKVSAPVPRLSSLLEGGDWVGDERSVVHNGNLYWYVAEVNGGYSIIKAVLQFDLENETWRKAHESREAYCMWHFQIALYKEKVMLMHLNHDDDWPLQCEDWPGKAELLALGPEMSLMPTEMFSVMKVKQKLAGRAFCGEYYGIGHPDFFFHVMRGDRPGLRICIEDLKTNSISVLPFWEDRSPSLSRRLEERFWLHGFDHWNSTP</sequence>
<dbReference type="Proteomes" id="UP001605036">
    <property type="component" value="Unassembled WGS sequence"/>
</dbReference>
<accession>A0ABD1Y6M7</accession>
<proteinExistence type="predicted"/>
<dbReference type="PANTHER" id="PTHR31672:SF2">
    <property type="entry name" value="F-BOX DOMAIN-CONTAINING PROTEIN"/>
    <property type="match status" value="1"/>
</dbReference>
<gene>
    <name evidence="2" type="ORF">R1flu_002596</name>
</gene>
<organism evidence="2 3">
    <name type="scientific">Riccia fluitans</name>
    <dbReference type="NCBI Taxonomy" id="41844"/>
    <lineage>
        <taxon>Eukaryota</taxon>
        <taxon>Viridiplantae</taxon>
        <taxon>Streptophyta</taxon>
        <taxon>Embryophyta</taxon>
        <taxon>Marchantiophyta</taxon>
        <taxon>Marchantiopsida</taxon>
        <taxon>Marchantiidae</taxon>
        <taxon>Marchantiales</taxon>
        <taxon>Ricciaceae</taxon>
        <taxon>Riccia</taxon>
    </lineage>
</organism>
<dbReference type="SUPFAM" id="SSF50965">
    <property type="entry name" value="Galactose oxidase, central domain"/>
    <property type="match status" value="1"/>
</dbReference>
<dbReference type="Pfam" id="PF07734">
    <property type="entry name" value="FBA_1"/>
    <property type="match status" value="1"/>
</dbReference>
<dbReference type="InterPro" id="IPR011043">
    <property type="entry name" value="Gal_Oxase/kelch_b-propeller"/>
</dbReference>